<keyword evidence="3 5" id="KW-0831">Ubiquinone biosynthesis</keyword>
<dbReference type="RefSeq" id="WP_144048731.1">
    <property type="nucleotide sequence ID" value="NZ_CP041614.1"/>
</dbReference>
<dbReference type="NCBIfam" id="TIGR01983">
    <property type="entry name" value="UbiG"/>
    <property type="match status" value="1"/>
</dbReference>
<dbReference type="PANTHER" id="PTHR43464">
    <property type="entry name" value="METHYLTRANSFERASE"/>
    <property type="match status" value="1"/>
</dbReference>
<evidence type="ECO:0000313" key="6">
    <source>
        <dbReference type="EMBL" id="QDO86448.1"/>
    </source>
</evidence>
<dbReference type="HAMAP" id="MF_00472">
    <property type="entry name" value="UbiG"/>
    <property type="match status" value="1"/>
</dbReference>
<accession>A0ABX5X685</accession>
<reference evidence="6 7" key="1">
    <citation type="submission" date="2019-07" db="EMBL/GenBank/DDBJ databases">
        <title>Shewanella sp. YLB-06 whole genomic sequence.</title>
        <authorList>
            <person name="Yu L."/>
        </authorList>
    </citation>
    <scope>NUCLEOTIDE SEQUENCE [LARGE SCALE GENOMIC DNA]</scope>
    <source>
        <strain evidence="6 7">YLB-06</strain>
    </source>
</reference>
<dbReference type="SUPFAM" id="SSF53335">
    <property type="entry name" value="S-adenosyl-L-methionine-dependent methyltransferases"/>
    <property type="match status" value="1"/>
</dbReference>
<comment type="function">
    <text evidence="5">O-methyltransferase that catalyzes the 2 O-methylation steps in the ubiquinone biosynthetic pathway.</text>
</comment>
<evidence type="ECO:0000313" key="7">
    <source>
        <dbReference type="Proteomes" id="UP000315947"/>
    </source>
</evidence>
<protein>
    <recommendedName>
        <fullName evidence="5">Ubiquinone biosynthesis O-methyltransferase</fullName>
    </recommendedName>
    <alternativeName>
        <fullName evidence="5">2-polyprenyl-6-hydroxyphenol methylase</fullName>
        <ecNumber evidence="5">2.1.1.222</ecNumber>
    </alternativeName>
    <alternativeName>
        <fullName evidence="5">3-demethylubiquinone 3-O-methyltransferase</fullName>
        <ecNumber evidence="5">2.1.1.64</ecNumber>
    </alternativeName>
</protein>
<dbReference type="InterPro" id="IPR010233">
    <property type="entry name" value="UbiG_MeTrfase"/>
</dbReference>
<evidence type="ECO:0000256" key="3">
    <source>
        <dbReference type="ARBA" id="ARBA00022688"/>
    </source>
</evidence>
<dbReference type="EC" id="2.1.1.222" evidence="5"/>
<dbReference type="InterPro" id="IPR029063">
    <property type="entry name" value="SAM-dependent_MTases_sf"/>
</dbReference>
<dbReference type="PANTHER" id="PTHR43464:SF19">
    <property type="entry name" value="UBIQUINONE BIOSYNTHESIS O-METHYLTRANSFERASE, MITOCHONDRIAL"/>
    <property type="match status" value="1"/>
</dbReference>
<sequence length="262" mass="28935">MLDRSKLTCSHSTGLDTAKEIAKFDRLAEEWRDPKGKFKQVLAFNQTRLIAIEKMIAQHLARDLNNPDPLAGLSLLDIGCGAGLLCEPLAELGADVTGIDASENNILVASQHAKTNSISVNYIHCLASDLEDKAETNRYDIVLNTEVIEHVADQQGLIDTCCKLLKPGGLLVMATLNRTITSYIVGVIGAEYVMRYLPIGTHEWRYFVKPQEISAMLSKQGLETINVTGMTFNPFTKHWSVNQNTRVNYLLFAAKPSDISSV</sequence>
<keyword evidence="2 5" id="KW-0808">Transferase</keyword>
<feature type="binding site" evidence="5">
    <location>
        <position position="48"/>
    </location>
    <ligand>
        <name>S-adenosyl-L-methionine</name>
        <dbReference type="ChEBI" id="CHEBI:59789"/>
    </ligand>
</feature>
<proteinExistence type="inferred from homology"/>
<dbReference type="CDD" id="cd02440">
    <property type="entry name" value="AdoMet_MTases"/>
    <property type="match status" value="1"/>
</dbReference>
<dbReference type="EC" id="2.1.1.64" evidence="5"/>
<feature type="binding site" evidence="5">
    <location>
        <position position="145"/>
    </location>
    <ligand>
        <name>S-adenosyl-L-methionine</name>
        <dbReference type="ChEBI" id="CHEBI:59789"/>
    </ligand>
</feature>
<evidence type="ECO:0000256" key="2">
    <source>
        <dbReference type="ARBA" id="ARBA00022679"/>
    </source>
</evidence>
<comment type="catalytic activity">
    <reaction evidence="5">
        <text>a 3-(all-trans-polyprenyl)benzene-1,2-diol + S-adenosyl-L-methionine = a 2-methoxy-6-(all-trans-polyprenyl)phenol + S-adenosyl-L-homocysteine + H(+)</text>
        <dbReference type="Rhea" id="RHEA:31411"/>
        <dbReference type="Rhea" id="RHEA-COMP:9550"/>
        <dbReference type="Rhea" id="RHEA-COMP:9551"/>
        <dbReference type="ChEBI" id="CHEBI:15378"/>
        <dbReference type="ChEBI" id="CHEBI:57856"/>
        <dbReference type="ChEBI" id="CHEBI:59789"/>
        <dbReference type="ChEBI" id="CHEBI:62729"/>
        <dbReference type="ChEBI" id="CHEBI:62731"/>
        <dbReference type="EC" id="2.1.1.222"/>
    </reaction>
</comment>
<comment type="pathway">
    <text evidence="5">Cofactor biosynthesis; ubiquinone biosynthesis.</text>
</comment>
<keyword evidence="4 5" id="KW-0949">S-adenosyl-L-methionine</keyword>
<comment type="catalytic activity">
    <reaction evidence="5">
        <text>a 3-demethylubiquinol + S-adenosyl-L-methionine = a ubiquinol + S-adenosyl-L-homocysteine + H(+)</text>
        <dbReference type="Rhea" id="RHEA:44380"/>
        <dbReference type="Rhea" id="RHEA-COMP:9566"/>
        <dbReference type="Rhea" id="RHEA-COMP:10914"/>
        <dbReference type="ChEBI" id="CHEBI:15378"/>
        <dbReference type="ChEBI" id="CHEBI:17976"/>
        <dbReference type="ChEBI" id="CHEBI:57856"/>
        <dbReference type="ChEBI" id="CHEBI:59789"/>
        <dbReference type="ChEBI" id="CHEBI:84422"/>
        <dbReference type="EC" id="2.1.1.64"/>
    </reaction>
</comment>
<feature type="binding site" evidence="5">
    <location>
        <position position="79"/>
    </location>
    <ligand>
        <name>S-adenosyl-L-methionine</name>
        <dbReference type="ChEBI" id="CHEBI:59789"/>
    </ligand>
</feature>
<dbReference type="Pfam" id="PF13489">
    <property type="entry name" value="Methyltransf_23"/>
    <property type="match status" value="1"/>
</dbReference>
<feature type="binding site" evidence="5">
    <location>
        <position position="100"/>
    </location>
    <ligand>
        <name>S-adenosyl-L-methionine</name>
        <dbReference type="ChEBI" id="CHEBI:59789"/>
    </ligand>
</feature>
<name>A0ABX5X685_9GAMM</name>
<organism evidence="6 7">
    <name type="scientific">Shewanella psychropiezotolerans</name>
    <dbReference type="NCBI Taxonomy" id="2593655"/>
    <lineage>
        <taxon>Bacteria</taxon>
        <taxon>Pseudomonadati</taxon>
        <taxon>Pseudomonadota</taxon>
        <taxon>Gammaproteobacteria</taxon>
        <taxon>Alteromonadales</taxon>
        <taxon>Shewanellaceae</taxon>
        <taxon>Shewanella</taxon>
    </lineage>
</organism>
<dbReference type="GO" id="GO:0032259">
    <property type="term" value="P:methylation"/>
    <property type="evidence" value="ECO:0007669"/>
    <property type="project" value="UniProtKB-KW"/>
</dbReference>
<dbReference type="Gene3D" id="3.40.50.150">
    <property type="entry name" value="Vaccinia Virus protein VP39"/>
    <property type="match status" value="1"/>
</dbReference>
<evidence type="ECO:0000256" key="1">
    <source>
        <dbReference type="ARBA" id="ARBA00022603"/>
    </source>
</evidence>
<comment type="similarity">
    <text evidence="5">Belongs to the methyltransferase superfamily. UbiG/COQ3 family.</text>
</comment>
<gene>
    <name evidence="5 6" type="primary">ubiG</name>
    <name evidence="6" type="ORF">FM037_28190</name>
</gene>
<keyword evidence="1 5" id="KW-0489">Methyltransferase</keyword>
<dbReference type="GO" id="GO:0102208">
    <property type="term" value="F:2-polyprenyl-6-hydroxyphenol methylase activity"/>
    <property type="evidence" value="ECO:0007669"/>
    <property type="project" value="UniProtKB-EC"/>
</dbReference>
<dbReference type="GO" id="GO:0061542">
    <property type="term" value="F:3-demethylubiquinol 3-O-methyltransferase activity"/>
    <property type="evidence" value="ECO:0007669"/>
    <property type="project" value="UniProtKB-EC"/>
</dbReference>
<dbReference type="Proteomes" id="UP000315947">
    <property type="component" value="Chromosome"/>
</dbReference>
<evidence type="ECO:0000256" key="5">
    <source>
        <dbReference type="HAMAP-Rule" id="MF_00472"/>
    </source>
</evidence>
<evidence type="ECO:0000256" key="4">
    <source>
        <dbReference type="ARBA" id="ARBA00022691"/>
    </source>
</evidence>
<keyword evidence="7" id="KW-1185">Reference proteome</keyword>
<dbReference type="EMBL" id="CP041614">
    <property type="protein sequence ID" value="QDO86448.1"/>
    <property type="molecule type" value="Genomic_DNA"/>
</dbReference>